<dbReference type="InParanoid" id="A2EPS8"/>
<dbReference type="VEuPathDB" id="TrichDB:TVAGG3_0352440"/>
<dbReference type="GO" id="GO:0006629">
    <property type="term" value="P:lipid metabolic process"/>
    <property type="evidence" value="ECO:0007669"/>
    <property type="project" value="InterPro"/>
</dbReference>
<evidence type="ECO:0000313" key="2">
    <source>
        <dbReference type="EMBL" id="EAY05339.1"/>
    </source>
</evidence>
<dbReference type="GO" id="GO:0035556">
    <property type="term" value="P:intracellular signal transduction"/>
    <property type="evidence" value="ECO:0007669"/>
    <property type="project" value="InterPro"/>
</dbReference>
<reference evidence="2" key="1">
    <citation type="submission" date="2006-10" db="EMBL/GenBank/DDBJ databases">
        <authorList>
            <person name="Amadeo P."/>
            <person name="Zhao Q."/>
            <person name="Wortman J."/>
            <person name="Fraser-Liggett C."/>
            <person name="Carlton J."/>
        </authorList>
    </citation>
    <scope>NUCLEOTIDE SEQUENCE</scope>
    <source>
        <strain evidence="2">G3</strain>
    </source>
</reference>
<dbReference type="PROSITE" id="PS50008">
    <property type="entry name" value="PIPLC_Y_DOMAIN"/>
    <property type="match status" value="1"/>
</dbReference>
<gene>
    <name evidence="2" type="ORF">TVAG_153730</name>
</gene>
<dbReference type="EMBL" id="DS113451">
    <property type="protein sequence ID" value="EAY05339.1"/>
    <property type="molecule type" value="Genomic_DNA"/>
</dbReference>
<name>A2EPS8_TRIV3</name>
<evidence type="ECO:0000259" key="1">
    <source>
        <dbReference type="PROSITE" id="PS50008"/>
    </source>
</evidence>
<dbReference type="Proteomes" id="UP000001542">
    <property type="component" value="Unassembled WGS sequence"/>
</dbReference>
<dbReference type="GO" id="GO:0004435">
    <property type="term" value="F:phosphatidylinositol-4,5-bisphosphate phospholipase C activity"/>
    <property type="evidence" value="ECO:0007669"/>
    <property type="project" value="InterPro"/>
</dbReference>
<dbReference type="VEuPathDB" id="TrichDB:TVAG_153730"/>
<feature type="domain" description="PI-PLC Y-box" evidence="1">
    <location>
        <begin position="100"/>
        <end position="147"/>
    </location>
</feature>
<protein>
    <recommendedName>
        <fullName evidence="1">PI-PLC Y-box domain-containing protein</fullName>
    </recommendedName>
</protein>
<dbReference type="AlphaFoldDB" id="A2EPS8"/>
<dbReference type="RefSeq" id="XP_001317562.1">
    <property type="nucleotide sequence ID" value="XM_001317527.1"/>
</dbReference>
<organism evidence="2 3">
    <name type="scientific">Trichomonas vaginalis (strain ATCC PRA-98 / G3)</name>
    <dbReference type="NCBI Taxonomy" id="412133"/>
    <lineage>
        <taxon>Eukaryota</taxon>
        <taxon>Metamonada</taxon>
        <taxon>Parabasalia</taxon>
        <taxon>Trichomonadida</taxon>
        <taxon>Trichomonadidae</taxon>
        <taxon>Trichomonas</taxon>
    </lineage>
</organism>
<dbReference type="KEGG" id="tva:4763205"/>
<evidence type="ECO:0000313" key="3">
    <source>
        <dbReference type="Proteomes" id="UP000001542"/>
    </source>
</evidence>
<accession>A2EPS8</accession>
<keyword evidence="3" id="KW-1185">Reference proteome</keyword>
<dbReference type="InterPro" id="IPR001711">
    <property type="entry name" value="PLipase_C_Pinositol-sp_Y"/>
</dbReference>
<reference evidence="2" key="2">
    <citation type="journal article" date="2007" name="Science">
        <title>Draft genome sequence of the sexually transmitted pathogen Trichomonas vaginalis.</title>
        <authorList>
            <person name="Carlton J.M."/>
            <person name="Hirt R.P."/>
            <person name="Silva J.C."/>
            <person name="Delcher A.L."/>
            <person name="Schatz M."/>
            <person name="Zhao Q."/>
            <person name="Wortman J.R."/>
            <person name="Bidwell S.L."/>
            <person name="Alsmark U.C.M."/>
            <person name="Besteiro S."/>
            <person name="Sicheritz-Ponten T."/>
            <person name="Noel C.J."/>
            <person name="Dacks J.B."/>
            <person name="Foster P.G."/>
            <person name="Simillion C."/>
            <person name="Van de Peer Y."/>
            <person name="Miranda-Saavedra D."/>
            <person name="Barton G.J."/>
            <person name="Westrop G.D."/>
            <person name="Mueller S."/>
            <person name="Dessi D."/>
            <person name="Fiori P.L."/>
            <person name="Ren Q."/>
            <person name="Paulsen I."/>
            <person name="Zhang H."/>
            <person name="Bastida-Corcuera F.D."/>
            <person name="Simoes-Barbosa A."/>
            <person name="Brown M.T."/>
            <person name="Hayes R.D."/>
            <person name="Mukherjee M."/>
            <person name="Okumura C.Y."/>
            <person name="Schneider R."/>
            <person name="Smith A.J."/>
            <person name="Vanacova S."/>
            <person name="Villalvazo M."/>
            <person name="Haas B.J."/>
            <person name="Pertea M."/>
            <person name="Feldblyum T.V."/>
            <person name="Utterback T.R."/>
            <person name="Shu C.L."/>
            <person name="Osoegawa K."/>
            <person name="de Jong P.J."/>
            <person name="Hrdy I."/>
            <person name="Horvathova L."/>
            <person name="Zubacova Z."/>
            <person name="Dolezal P."/>
            <person name="Malik S.B."/>
            <person name="Logsdon J.M. Jr."/>
            <person name="Henze K."/>
            <person name="Gupta A."/>
            <person name="Wang C.C."/>
            <person name="Dunne R.L."/>
            <person name="Upcroft J.A."/>
            <person name="Upcroft P."/>
            <person name="White O."/>
            <person name="Salzberg S.L."/>
            <person name="Tang P."/>
            <person name="Chiu C.-H."/>
            <person name="Lee Y.-S."/>
            <person name="Embley T.M."/>
            <person name="Coombs G.H."/>
            <person name="Mottram J.C."/>
            <person name="Tachezy J."/>
            <person name="Fraser-Liggett C.M."/>
            <person name="Johnson P.J."/>
        </authorList>
    </citation>
    <scope>NUCLEOTIDE SEQUENCE [LARGE SCALE GENOMIC DNA]</scope>
    <source>
        <strain evidence="2">G3</strain>
    </source>
</reference>
<proteinExistence type="predicted"/>
<sequence>MYYYDPYLFGLHPERRCIETSFARYFLVDVTKEMAERAVIRKRHEYFLFHHICYPYSKVPGFCSETLWKAKQFQFRAVTDEDFGFYDVFKKHMTEVYIPSREKYFPEKEIKEIKNFVETAKPEDFLVMDPSTKKFVQYNERSFHRIYIYVRDLFAPHFGTHYIGMHQNYDVFVNTPEEYKWYVNILHGVE</sequence>